<dbReference type="Gene3D" id="3.40.50.510">
    <property type="entry name" value="Phosphotransferase system, mannose-type IIA component"/>
    <property type="match status" value="1"/>
</dbReference>
<evidence type="ECO:0000313" key="3">
    <source>
        <dbReference type="EMBL" id="CCP26667.1"/>
    </source>
</evidence>
<dbReference type="InterPro" id="IPR051471">
    <property type="entry name" value="Bacterial_PTS_sugar_comp"/>
</dbReference>
<keyword evidence="4" id="KW-1185">Reference proteome</keyword>
<dbReference type="HOGENOM" id="CLU_123235_1_1_9"/>
<dbReference type="GO" id="GO:0016020">
    <property type="term" value="C:membrane"/>
    <property type="evidence" value="ECO:0007669"/>
    <property type="project" value="InterPro"/>
</dbReference>
<accession>F4LX60</accession>
<dbReference type="PATRIC" id="fig|1209989.3.peg.2149"/>
<evidence type="ECO:0000313" key="4">
    <source>
        <dbReference type="Proteomes" id="UP000010802"/>
    </source>
</evidence>
<evidence type="ECO:0000256" key="1">
    <source>
        <dbReference type="ARBA" id="ARBA00022679"/>
    </source>
</evidence>
<dbReference type="AlphaFoldDB" id="F4LX60"/>
<gene>
    <name evidence="3" type="ordered locus">TEPIRE1_1865</name>
</gene>
<dbReference type="RefSeq" id="WP_013778781.1">
    <property type="nucleotide sequence ID" value="NC_015519.1"/>
</dbReference>
<dbReference type="GO" id="GO:0009401">
    <property type="term" value="P:phosphoenolpyruvate-dependent sugar phosphotransferase system"/>
    <property type="evidence" value="ECO:0007669"/>
    <property type="project" value="InterPro"/>
</dbReference>
<name>F4LX60_TEPAE</name>
<sequence length="129" mass="14309">MINIIVIGHGGYAEGIRKNLNMLSGVPEYMHFLDLDPESDLDTLETNLDALLEKIGDEDILFSCDLFGASPFRVAAMKCMANPGRYMLVTGINTMAYVELAMPSELSLEELAKRSVETTKDSVKMFPEE</sequence>
<dbReference type="Pfam" id="PF03610">
    <property type="entry name" value="EIIA-man"/>
    <property type="match status" value="1"/>
</dbReference>
<dbReference type="PANTHER" id="PTHR33799:SF1">
    <property type="entry name" value="PTS SYSTEM MANNOSE-SPECIFIC EIIAB COMPONENT-RELATED"/>
    <property type="match status" value="1"/>
</dbReference>
<dbReference type="InterPro" id="IPR036662">
    <property type="entry name" value="PTS_EIIA_man-typ_sf"/>
</dbReference>
<dbReference type="Proteomes" id="UP000010802">
    <property type="component" value="Chromosome"/>
</dbReference>
<dbReference type="SUPFAM" id="SSF53062">
    <property type="entry name" value="PTS system fructose IIA component-like"/>
    <property type="match status" value="1"/>
</dbReference>
<dbReference type="KEGG" id="tae:TepiRe1_1865"/>
<keyword evidence="1" id="KW-0808">Transferase</keyword>
<dbReference type="EMBL" id="HF563609">
    <property type="protein sequence ID" value="CCP26667.1"/>
    <property type="molecule type" value="Genomic_DNA"/>
</dbReference>
<dbReference type="PROSITE" id="PS51096">
    <property type="entry name" value="PTS_EIIA_TYPE_4"/>
    <property type="match status" value="1"/>
</dbReference>
<protein>
    <submittedName>
        <fullName evidence="3">PTS system fructose subfamily IIA component</fullName>
    </submittedName>
</protein>
<dbReference type="PANTHER" id="PTHR33799">
    <property type="entry name" value="PTS PERMEASE-RELATED-RELATED"/>
    <property type="match status" value="1"/>
</dbReference>
<proteinExistence type="predicted"/>
<accession>L0S4D3</accession>
<dbReference type="eggNOG" id="COG2893">
    <property type="taxonomic scope" value="Bacteria"/>
</dbReference>
<evidence type="ECO:0000259" key="2">
    <source>
        <dbReference type="PROSITE" id="PS51096"/>
    </source>
</evidence>
<dbReference type="STRING" id="1209989.TepRe1_1726"/>
<dbReference type="KEGG" id="tep:TepRe1_1726"/>
<reference evidence="4" key="1">
    <citation type="journal article" date="2013" name="Genome Announc.">
        <title>First genome sequence of a syntrophic acetate-oxidizing bacterium, Tepidanaerobacter acetatoxydans strain Re1.</title>
        <authorList>
            <person name="Manzoor S."/>
            <person name="Bongcam-Rudloff E."/>
            <person name="Schnurer A."/>
            <person name="Muller B."/>
        </authorList>
    </citation>
    <scope>NUCLEOTIDE SEQUENCE [LARGE SCALE GENOMIC DNA]</scope>
    <source>
        <strain evidence="4">Re1</strain>
    </source>
</reference>
<organism evidence="3 4">
    <name type="scientific">Tepidanaerobacter acetatoxydans (strain DSM 21804 / JCM 16047 / Re1)</name>
    <dbReference type="NCBI Taxonomy" id="1209989"/>
    <lineage>
        <taxon>Bacteria</taxon>
        <taxon>Bacillati</taxon>
        <taxon>Bacillota</taxon>
        <taxon>Clostridia</taxon>
        <taxon>Thermosediminibacterales</taxon>
        <taxon>Tepidanaerobacteraceae</taxon>
        <taxon>Tepidanaerobacter</taxon>
    </lineage>
</organism>
<dbReference type="GO" id="GO:0016740">
    <property type="term" value="F:transferase activity"/>
    <property type="evidence" value="ECO:0007669"/>
    <property type="project" value="UniProtKB-KW"/>
</dbReference>
<feature type="domain" description="PTS EIIA type-4" evidence="2">
    <location>
        <begin position="1"/>
        <end position="123"/>
    </location>
</feature>
<dbReference type="InterPro" id="IPR004701">
    <property type="entry name" value="PTS_EIIA_man-typ"/>
</dbReference>
<dbReference type="OrthoDB" id="6623712at2"/>